<accession>A0AAE3FLY7</accession>
<name>A0AAE3FLY7_9CREN</name>
<evidence type="ECO:0000313" key="1">
    <source>
        <dbReference type="EMBL" id="MCL7344657.1"/>
    </source>
</evidence>
<sequence length="238" mass="27949">MSLATELKNAVDEVYTFSPNKKQLRLLGIPRDYDIEGLDEDIKKLLDDEELKKDMLNLMSALFNLLSSPDLDYLTTIQGFLEKYSDKLERLNTIHELLNNLPAEEYKNYWLNKYYRMLDELVKGKEEFLKVIEEREGVNTVMEFYYKVFIRLLTELVDNIRRYDTKELEKPKARDDKGLRKLVSATNILIFVLSYPIIAYLEGERVDYETLTSLIVVLAKPSTIKDKYSLLFGEAIFE</sequence>
<dbReference type="EMBL" id="JZWS02000021">
    <property type="protein sequence ID" value="MCL7344657.1"/>
    <property type="molecule type" value="Genomic_DNA"/>
</dbReference>
<proteinExistence type="predicted"/>
<reference evidence="1" key="1">
    <citation type="submission" date="2022-05" db="EMBL/GenBank/DDBJ databases">
        <title>Metagenome Sequencing of an Archaeal-Dominated Microbial Community from a Hot Spring at the Los Azufres Geothermal Field, Mexico.</title>
        <authorList>
            <person name="Marin-Paredes R."/>
            <person name="Martinez-Romero E."/>
            <person name="Servin-Garciduenas L.E."/>
        </authorList>
    </citation>
    <scope>NUCLEOTIDE SEQUENCE</scope>
    <source>
        <strain evidence="1">AZ1-454</strain>
    </source>
</reference>
<comment type="caution">
    <text evidence="1">The sequence shown here is derived from an EMBL/GenBank/DDBJ whole genome shotgun (WGS) entry which is preliminary data.</text>
</comment>
<gene>
    <name evidence="1" type="ORF">TQ35_008810</name>
</gene>
<organism evidence="1">
    <name type="scientific">Candidatus Aramenus sulfurataquae</name>
    <dbReference type="NCBI Taxonomy" id="1326980"/>
    <lineage>
        <taxon>Archaea</taxon>
        <taxon>Thermoproteota</taxon>
        <taxon>Thermoprotei</taxon>
        <taxon>Sulfolobales</taxon>
        <taxon>Sulfolobaceae</taxon>
        <taxon>Candidatus Aramenus</taxon>
    </lineage>
</organism>
<protein>
    <submittedName>
        <fullName evidence="1">Uncharacterized protein</fullName>
    </submittedName>
</protein>
<dbReference type="AlphaFoldDB" id="A0AAE3FLY7"/>